<evidence type="ECO:0000313" key="1">
    <source>
        <dbReference type="EMBL" id="SDP80699.1"/>
    </source>
</evidence>
<sequence>MYIGCNCSKALKYLIEKEAVSVDYIKSGAYGTFNEQFSTMRSMRPVLLHGLGYFERTGMKNIEIVDFNLANDLIKKCDSPHYGIHLSIKNSDMYPGMTDENIYEHMSKQIQIFKNNLKVPLLLENIPDSPKERVITIDHYPYIMPEQFSRLFTDNDVSFLLDITHAKITAQYHGWNIRDYIRQLSLNRVVEIHVNGSGYDKDGFPADTHQAMENEDYELLEWVLNYTNPNIVTLEYNGLDSENEETVISSLARQLNEVQRICNSTK</sequence>
<evidence type="ECO:0000313" key="2">
    <source>
        <dbReference type="Proteomes" id="UP000198597"/>
    </source>
</evidence>
<dbReference type="InterPro" id="IPR036237">
    <property type="entry name" value="Xyl_isomerase-like_sf"/>
</dbReference>
<dbReference type="OrthoDB" id="1932681at2"/>
<dbReference type="STRING" id="94869.SAMN04488529_11856"/>
<reference evidence="1 2" key="1">
    <citation type="submission" date="2016-10" db="EMBL/GenBank/DDBJ databases">
        <authorList>
            <person name="de Groot N.N."/>
        </authorList>
    </citation>
    <scope>NUCLEOTIDE SEQUENCE [LARGE SCALE GENOMIC DNA]</scope>
    <source>
        <strain evidence="1 2">DSM 12272</strain>
    </source>
</reference>
<dbReference type="RefSeq" id="WP_089973081.1">
    <property type="nucleotide sequence ID" value="NZ_FNJM01000018.1"/>
</dbReference>
<dbReference type="AlphaFoldDB" id="A0A1H0VQ07"/>
<organism evidence="1 2">
    <name type="scientific">Clostridium gasigenes</name>
    <dbReference type="NCBI Taxonomy" id="94869"/>
    <lineage>
        <taxon>Bacteria</taxon>
        <taxon>Bacillati</taxon>
        <taxon>Bacillota</taxon>
        <taxon>Clostridia</taxon>
        <taxon>Eubacteriales</taxon>
        <taxon>Clostridiaceae</taxon>
        <taxon>Clostridium</taxon>
    </lineage>
</organism>
<keyword evidence="2" id="KW-1185">Reference proteome</keyword>
<dbReference type="Proteomes" id="UP000198597">
    <property type="component" value="Unassembled WGS sequence"/>
</dbReference>
<protein>
    <recommendedName>
        <fullName evidence="3">DUF692 domain-containing protein</fullName>
    </recommendedName>
</protein>
<dbReference type="InterPro" id="IPR007801">
    <property type="entry name" value="MbnB/TglH/ChrH"/>
</dbReference>
<accession>A0A1H0VQ07</accession>
<gene>
    <name evidence="1" type="ORF">SAMN04488529_11856</name>
</gene>
<dbReference type="Pfam" id="PF05114">
    <property type="entry name" value="MbnB_TglH_ChrH"/>
    <property type="match status" value="1"/>
</dbReference>
<proteinExistence type="predicted"/>
<name>A0A1H0VQ07_9CLOT</name>
<dbReference type="EMBL" id="FNJM01000018">
    <property type="protein sequence ID" value="SDP80699.1"/>
    <property type="molecule type" value="Genomic_DNA"/>
</dbReference>
<dbReference type="SUPFAM" id="SSF51658">
    <property type="entry name" value="Xylose isomerase-like"/>
    <property type="match status" value="1"/>
</dbReference>
<dbReference type="Gene3D" id="3.20.20.150">
    <property type="entry name" value="Divalent-metal-dependent TIM barrel enzymes"/>
    <property type="match status" value="1"/>
</dbReference>
<evidence type="ECO:0008006" key="3">
    <source>
        <dbReference type="Google" id="ProtNLM"/>
    </source>
</evidence>